<dbReference type="AlphaFoldDB" id="A0A1G7ZV73"/>
<evidence type="ECO:0000313" key="2">
    <source>
        <dbReference type="EMBL" id="SDH12496.1"/>
    </source>
</evidence>
<reference evidence="2 3" key="1">
    <citation type="submission" date="2016-10" db="EMBL/GenBank/DDBJ databases">
        <authorList>
            <person name="de Groot N.N."/>
        </authorList>
    </citation>
    <scope>NUCLEOTIDE SEQUENCE [LARGE SCALE GENOMIC DNA]</scope>
    <source>
        <strain evidence="2 3">DSM 527</strain>
    </source>
</reference>
<protein>
    <submittedName>
        <fullName evidence="2">Alkylhydroperoxidase AhpD family core domain-containing protein</fullName>
    </submittedName>
</protein>
<dbReference type="PANTHER" id="PTHR34846">
    <property type="entry name" value="4-CARBOXYMUCONOLACTONE DECARBOXYLASE FAMILY PROTEIN (AFU_ORTHOLOGUE AFUA_6G11590)"/>
    <property type="match status" value="1"/>
</dbReference>
<proteinExistence type="predicted"/>
<dbReference type="RefSeq" id="WP_089836684.1">
    <property type="nucleotide sequence ID" value="NZ_FNBN01000009.1"/>
</dbReference>
<feature type="domain" description="Carboxymuconolactone decarboxylase-like" evidence="1">
    <location>
        <begin position="21"/>
        <end position="93"/>
    </location>
</feature>
<evidence type="ECO:0000313" key="3">
    <source>
        <dbReference type="Proteomes" id="UP000199045"/>
    </source>
</evidence>
<dbReference type="NCBIfam" id="TIGR00778">
    <property type="entry name" value="ahpD_dom"/>
    <property type="match status" value="1"/>
</dbReference>
<accession>A0A1G7ZV73</accession>
<dbReference type="InterPro" id="IPR003779">
    <property type="entry name" value="CMD-like"/>
</dbReference>
<keyword evidence="2" id="KW-0560">Oxidoreductase</keyword>
<organism evidence="2 3">
    <name type="scientific">Chitinophaga filiformis</name>
    <name type="common">Myxococcus filiformis</name>
    <name type="synonym">Flexibacter filiformis</name>
    <dbReference type="NCBI Taxonomy" id="104663"/>
    <lineage>
        <taxon>Bacteria</taxon>
        <taxon>Pseudomonadati</taxon>
        <taxon>Bacteroidota</taxon>
        <taxon>Chitinophagia</taxon>
        <taxon>Chitinophagales</taxon>
        <taxon>Chitinophagaceae</taxon>
        <taxon>Chitinophaga</taxon>
    </lineage>
</organism>
<dbReference type="Proteomes" id="UP000199045">
    <property type="component" value="Unassembled WGS sequence"/>
</dbReference>
<dbReference type="SUPFAM" id="SSF69118">
    <property type="entry name" value="AhpD-like"/>
    <property type="match status" value="1"/>
</dbReference>
<gene>
    <name evidence="2" type="ORF">SAMN04488121_1096</name>
</gene>
<keyword evidence="2" id="KW-0575">Peroxidase</keyword>
<dbReference type="PANTHER" id="PTHR34846:SF10">
    <property type="entry name" value="CYTOPLASMIC PROTEIN"/>
    <property type="match status" value="1"/>
</dbReference>
<dbReference type="STRING" id="104663.SAMN04488121_1096"/>
<dbReference type="Gene3D" id="1.20.1290.10">
    <property type="entry name" value="AhpD-like"/>
    <property type="match status" value="1"/>
</dbReference>
<dbReference type="EMBL" id="FNBN01000009">
    <property type="protein sequence ID" value="SDH12496.1"/>
    <property type="molecule type" value="Genomic_DNA"/>
</dbReference>
<evidence type="ECO:0000259" key="1">
    <source>
        <dbReference type="Pfam" id="PF02627"/>
    </source>
</evidence>
<dbReference type="Pfam" id="PF02627">
    <property type="entry name" value="CMD"/>
    <property type="match status" value="1"/>
</dbReference>
<dbReference type="OrthoDB" id="9801997at2"/>
<dbReference type="InterPro" id="IPR004675">
    <property type="entry name" value="AhpD_core"/>
</dbReference>
<name>A0A1G7ZV73_CHIFI</name>
<dbReference type="InterPro" id="IPR029032">
    <property type="entry name" value="AhpD-like"/>
</dbReference>
<sequence length="153" mass="17547">MTQRISFQDLPKNLLDGLFKTGAFLKNSDIDQKLLDLLYYRASQINGCAMCLDMHYKEAIHHGETHQRLHGVIAWRETPYFDERERAALAYTEALTNANQQDISDDIYEALEEHFTKAQIATLALAVGTVNVWNRLNKTFRTVPGHYEVGQFA</sequence>
<dbReference type="GO" id="GO:0051920">
    <property type="term" value="F:peroxiredoxin activity"/>
    <property type="evidence" value="ECO:0007669"/>
    <property type="project" value="InterPro"/>
</dbReference>